<accession>A0A1J5U006</accession>
<dbReference type="InterPro" id="IPR013815">
    <property type="entry name" value="ATP_grasp_subdomain_1"/>
</dbReference>
<dbReference type="InterPro" id="IPR043938">
    <property type="entry name" value="Ligase_CoA_dom"/>
</dbReference>
<dbReference type="PROSITE" id="PS51186">
    <property type="entry name" value="GNAT"/>
    <property type="match status" value="1"/>
</dbReference>
<evidence type="ECO:0000313" key="6">
    <source>
        <dbReference type="EMBL" id="OIR17614.1"/>
    </source>
</evidence>
<name>A0A1J5U006_9ZZZZ</name>
<dbReference type="Gene3D" id="3.30.470.20">
    <property type="entry name" value="ATP-grasp fold, B domain"/>
    <property type="match status" value="1"/>
</dbReference>
<evidence type="ECO:0000256" key="1">
    <source>
        <dbReference type="ARBA" id="ARBA00022598"/>
    </source>
</evidence>
<evidence type="ECO:0000256" key="3">
    <source>
        <dbReference type="ARBA" id="ARBA00022840"/>
    </source>
</evidence>
<dbReference type="SUPFAM" id="SSF55729">
    <property type="entry name" value="Acyl-CoA N-acyltransferases (Nat)"/>
    <property type="match status" value="1"/>
</dbReference>
<dbReference type="InterPro" id="IPR051538">
    <property type="entry name" value="Acyl-CoA_Synth/Transferase"/>
</dbReference>
<protein>
    <submittedName>
        <fullName evidence="6">Acetyltransferase Pat</fullName>
        <ecNumber evidence="6">2.3.1.-</ecNumber>
    </submittedName>
</protein>
<keyword evidence="2" id="KW-0547">Nucleotide-binding</keyword>
<reference evidence="6" key="1">
    <citation type="submission" date="2016-10" db="EMBL/GenBank/DDBJ databases">
        <title>Sequence of Gallionella enrichment culture.</title>
        <authorList>
            <person name="Poehlein A."/>
            <person name="Muehling M."/>
            <person name="Daniel R."/>
        </authorList>
    </citation>
    <scope>NUCLEOTIDE SEQUENCE</scope>
</reference>
<dbReference type="InterPro" id="IPR036291">
    <property type="entry name" value="NAD(P)-bd_dom_sf"/>
</dbReference>
<keyword evidence="1" id="KW-0436">Ligase</keyword>
<dbReference type="Gene3D" id="3.30.1490.20">
    <property type="entry name" value="ATP-grasp fold, A domain"/>
    <property type="match status" value="1"/>
</dbReference>
<dbReference type="GO" id="GO:0005524">
    <property type="term" value="F:ATP binding"/>
    <property type="evidence" value="ECO:0007669"/>
    <property type="project" value="UniProtKB-KW"/>
</dbReference>
<keyword evidence="3" id="KW-0067">ATP-binding</keyword>
<dbReference type="Gene3D" id="3.40.50.261">
    <property type="entry name" value="Succinyl-CoA synthetase domains"/>
    <property type="match status" value="2"/>
</dbReference>
<dbReference type="InterPro" id="IPR032875">
    <property type="entry name" value="Succ_CoA_lig_flav_dom"/>
</dbReference>
<dbReference type="SMART" id="SM00881">
    <property type="entry name" value="CoA_binding"/>
    <property type="match status" value="1"/>
</dbReference>
<dbReference type="GO" id="GO:0046872">
    <property type="term" value="F:metal ion binding"/>
    <property type="evidence" value="ECO:0007669"/>
    <property type="project" value="InterPro"/>
</dbReference>
<dbReference type="GO" id="GO:0043758">
    <property type="term" value="F:acetate-CoA ligase (ADP-forming) activity"/>
    <property type="evidence" value="ECO:0007669"/>
    <property type="project" value="InterPro"/>
</dbReference>
<dbReference type="InterPro" id="IPR011761">
    <property type="entry name" value="ATP-grasp"/>
</dbReference>
<evidence type="ECO:0000259" key="4">
    <source>
        <dbReference type="PROSITE" id="PS50975"/>
    </source>
</evidence>
<sequence length="893" mass="96475">MSQHHLKPLFAPKSVAVFGASDRIDAVGQIVFQNMLQSGYQGTLYPINPMRAEVQGCKAYTSIADIVEPVELAVIATPAQTVPDIIEECGKHNVKAAIIITAGFGEAGEEGKALEHAVLENAKRYGIRLIGPNCLGVMRPAIGLNATFNKGSAIAGNLAFISQSGALCTAILDWAQSSGIGFSSVISMGSSVDVDFGEILDYLISDTKTHSILLYIEGIRNARSFMSAIRAAARIKPVILVKVGRHPVASKAAMSHTASLVGSDDAFEAAVRRAGVVRVQSVTQLFSAAKALSCGFHPTGDRLAIVTNGGGPGVMATDCAADLGLVMASLSDVTMEKLNQALPSTWSHGNPVDIIGDAQADRYQSAVRACLEDPNVDGVLTILTPQAMTKPLEAANIVIELSSKYNKPLITSWMGGDQVTASRAAFKKSRIPTFRTPEPAVEVFSYLSAYHKNQKLLMQVPGPLSHHLEPDVEGARMVIEGALQERRKVLSEMESKALLSAFHIPVAQTMVAHSPNEALLIAQQLGFPVAMKVNSPDITHKSDAGGVLLNLTNAQAVRAAYHEIMENVKLNRPDAHMDGISIQPMIVKPNGRELMVGVTNDPVFGPVITFGAGGTTVEVMGDRSVTLPPLNSFLVKDLIQGTHVSRMLGAFRHMQPADMDALESVLLRVSEMVCELPMLMEMDINPLILDENGALAADARVVVDFRLPGADRYAHMAIYPYPTHMVSNWQLADGTDVLIRPIRPEDAALSQDFVRHLSEESRYFRFMNSVHELSDAMLVRFTQIDYSREMALIAVTEDEHKNEIELGVTRYAINPDGESCEFALVVADSMRGKGLGHKLLTLLMDAARIAGLKTMEGEVIKSNASMLKLMTRLGFSIESDPDDDALKFVRKVL</sequence>
<dbReference type="InterPro" id="IPR003781">
    <property type="entry name" value="CoA-bd"/>
</dbReference>
<feature type="domain" description="ATP-grasp" evidence="4">
    <location>
        <begin position="496"/>
        <end position="532"/>
    </location>
</feature>
<dbReference type="InterPro" id="IPR000182">
    <property type="entry name" value="GNAT_dom"/>
</dbReference>
<dbReference type="Pfam" id="PF13549">
    <property type="entry name" value="ATP-grasp_5"/>
    <property type="match status" value="1"/>
</dbReference>
<dbReference type="SUPFAM" id="SSF56059">
    <property type="entry name" value="Glutathione synthetase ATP-binding domain-like"/>
    <property type="match status" value="1"/>
</dbReference>
<dbReference type="InterPro" id="IPR016181">
    <property type="entry name" value="Acyl_CoA_acyltransferase"/>
</dbReference>
<dbReference type="EMBL" id="MLJW01000004">
    <property type="protein sequence ID" value="OIR17614.1"/>
    <property type="molecule type" value="Genomic_DNA"/>
</dbReference>
<comment type="caution">
    <text evidence="6">The sequence shown here is derived from an EMBL/GenBank/DDBJ whole genome shotgun (WGS) entry which is preliminary data.</text>
</comment>
<organism evidence="6">
    <name type="scientific">mine drainage metagenome</name>
    <dbReference type="NCBI Taxonomy" id="410659"/>
    <lineage>
        <taxon>unclassified sequences</taxon>
        <taxon>metagenomes</taxon>
        <taxon>ecological metagenomes</taxon>
    </lineage>
</organism>
<dbReference type="InterPro" id="IPR016102">
    <property type="entry name" value="Succinyl-CoA_synth-like"/>
</dbReference>
<dbReference type="EC" id="2.3.1.-" evidence="6"/>
<dbReference type="SUPFAM" id="SSF51735">
    <property type="entry name" value="NAD(P)-binding Rossmann-fold domains"/>
    <property type="match status" value="1"/>
</dbReference>
<evidence type="ECO:0000259" key="5">
    <source>
        <dbReference type="PROSITE" id="PS51186"/>
    </source>
</evidence>
<dbReference type="FunFam" id="3.30.1490.20:FF:000020">
    <property type="entry name" value="Protein lysine acetyltransferase"/>
    <property type="match status" value="1"/>
</dbReference>
<dbReference type="PANTHER" id="PTHR43334:SF1">
    <property type="entry name" value="3-HYDROXYPROPIONATE--COA LIGASE [ADP-FORMING]"/>
    <property type="match status" value="1"/>
</dbReference>
<proteinExistence type="predicted"/>
<dbReference type="Pfam" id="PF13607">
    <property type="entry name" value="Succ_CoA_lig"/>
    <property type="match status" value="1"/>
</dbReference>
<dbReference type="PROSITE" id="PS50975">
    <property type="entry name" value="ATP_GRASP"/>
    <property type="match status" value="1"/>
</dbReference>
<dbReference type="GO" id="GO:0016747">
    <property type="term" value="F:acyltransferase activity, transferring groups other than amino-acyl groups"/>
    <property type="evidence" value="ECO:0007669"/>
    <property type="project" value="InterPro"/>
</dbReference>
<dbReference type="Pfam" id="PF19045">
    <property type="entry name" value="Ligase_CoA_2"/>
    <property type="match status" value="1"/>
</dbReference>
<dbReference type="PANTHER" id="PTHR43334">
    <property type="entry name" value="ACETATE--COA LIGASE [ADP-FORMING]"/>
    <property type="match status" value="1"/>
</dbReference>
<dbReference type="Pfam" id="PF13302">
    <property type="entry name" value="Acetyltransf_3"/>
    <property type="match status" value="1"/>
</dbReference>
<keyword evidence="6" id="KW-0012">Acyltransferase</keyword>
<dbReference type="Pfam" id="PF13380">
    <property type="entry name" value="CoA_binding_2"/>
    <property type="match status" value="1"/>
</dbReference>
<keyword evidence="6" id="KW-0808">Transferase</keyword>
<dbReference type="Gene3D" id="3.40.630.30">
    <property type="match status" value="1"/>
</dbReference>
<gene>
    <name evidence="6" type="ORF">GALL_18320</name>
</gene>
<dbReference type="SUPFAM" id="SSF52210">
    <property type="entry name" value="Succinyl-CoA synthetase domains"/>
    <property type="match status" value="2"/>
</dbReference>
<evidence type="ECO:0000256" key="2">
    <source>
        <dbReference type="ARBA" id="ARBA00022741"/>
    </source>
</evidence>
<dbReference type="Gene3D" id="3.40.50.720">
    <property type="entry name" value="NAD(P)-binding Rossmann-like Domain"/>
    <property type="match status" value="1"/>
</dbReference>
<feature type="domain" description="N-acetyltransferase" evidence="5">
    <location>
        <begin position="737"/>
        <end position="893"/>
    </location>
</feature>
<dbReference type="AlphaFoldDB" id="A0A1J5U006"/>